<dbReference type="EMBL" id="JAMYWD010000002">
    <property type="protein sequence ID" value="KAJ4979116.1"/>
    <property type="molecule type" value="Genomic_DNA"/>
</dbReference>
<dbReference type="AlphaFoldDB" id="A0A9Q0KZI2"/>
<evidence type="ECO:0000313" key="2">
    <source>
        <dbReference type="Proteomes" id="UP001141806"/>
    </source>
</evidence>
<gene>
    <name evidence="1" type="ORF">NE237_009896</name>
</gene>
<dbReference type="InterPro" id="IPR039537">
    <property type="entry name" value="Retrotran_Ty1/copia-like"/>
</dbReference>
<dbReference type="SUPFAM" id="SSF53098">
    <property type="entry name" value="Ribonuclease H-like"/>
    <property type="match status" value="1"/>
</dbReference>
<sequence length="168" mass="19683">MNRTLMDHVRSMWICAGIEQKFWAKAVCTTCYVVNHSPTTALDGKILEEVWSGKPVDYSFLRTFSCDVYIWVPEELRTKLDVRTTNPPIWLKDYVTAYACITEEHEPCTYRESCESNDASQWRASMEEEVKALYKNKTWDLVKLPNGRKAISYKWVYKMKMDTNGKVE</sequence>
<organism evidence="1 2">
    <name type="scientific">Protea cynaroides</name>
    <dbReference type="NCBI Taxonomy" id="273540"/>
    <lineage>
        <taxon>Eukaryota</taxon>
        <taxon>Viridiplantae</taxon>
        <taxon>Streptophyta</taxon>
        <taxon>Embryophyta</taxon>
        <taxon>Tracheophyta</taxon>
        <taxon>Spermatophyta</taxon>
        <taxon>Magnoliopsida</taxon>
        <taxon>Proteales</taxon>
        <taxon>Proteaceae</taxon>
        <taxon>Protea</taxon>
    </lineage>
</organism>
<protein>
    <submittedName>
        <fullName evidence="1">Uncharacterized protein</fullName>
    </submittedName>
</protein>
<keyword evidence="2" id="KW-1185">Reference proteome</keyword>
<dbReference type="OrthoDB" id="411615at2759"/>
<comment type="caution">
    <text evidence="1">The sequence shown here is derived from an EMBL/GenBank/DDBJ whole genome shotgun (WGS) entry which is preliminary data.</text>
</comment>
<name>A0A9Q0KZI2_9MAGN</name>
<dbReference type="Proteomes" id="UP001141806">
    <property type="component" value="Unassembled WGS sequence"/>
</dbReference>
<evidence type="ECO:0000313" key="1">
    <source>
        <dbReference type="EMBL" id="KAJ4979116.1"/>
    </source>
</evidence>
<dbReference type="InterPro" id="IPR012337">
    <property type="entry name" value="RNaseH-like_sf"/>
</dbReference>
<proteinExistence type="predicted"/>
<dbReference type="PANTHER" id="PTHR42648">
    <property type="entry name" value="TRANSPOSASE, PUTATIVE-RELATED"/>
    <property type="match status" value="1"/>
</dbReference>
<accession>A0A9Q0KZI2</accession>
<dbReference type="PANTHER" id="PTHR42648:SF28">
    <property type="entry name" value="TRANSPOSON-ENCODED PROTEIN WITH RIBONUCLEASE H-LIKE AND RETROVIRUS ZINC FINGER-LIKE DOMAINS"/>
    <property type="match status" value="1"/>
</dbReference>
<reference evidence="1" key="1">
    <citation type="journal article" date="2023" name="Plant J.">
        <title>The genome of the king protea, Protea cynaroides.</title>
        <authorList>
            <person name="Chang J."/>
            <person name="Duong T.A."/>
            <person name="Schoeman C."/>
            <person name="Ma X."/>
            <person name="Roodt D."/>
            <person name="Barker N."/>
            <person name="Li Z."/>
            <person name="Van de Peer Y."/>
            <person name="Mizrachi E."/>
        </authorList>
    </citation>
    <scope>NUCLEOTIDE SEQUENCE</scope>
    <source>
        <tissue evidence="1">Young leaves</tissue>
    </source>
</reference>